<keyword evidence="7" id="KW-1185">Reference proteome</keyword>
<dbReference type="Gene3D" id="1.10.10.60">
    <property type="entry name" value="Homeodomain-like"/>
    <property type="match status" value="1"/>
</dbReference>
<dbReference type="InterPro" id="IPR050109">
    <property type="entry name" value="HTH-type_TetR-like_transc_reg"/>
</dbReference>
<dbReference type="InterPro" id="IPR036271">
    <property type="entry name" value="Tet_transcr_reg_TetR-rel_C_sf"/>
</dbReference>
<proteinExistence type="predicted"/>
<accession>A0A7W3QNN5</accession>
<dbReference type="PANTHER" id="PTHR30055">
    <property type="entry name" value="HTH-TYPE TRANSCRIPTIONAL REGULATOR RUTR"/>
    <property type="match status" value="1"/>
</dbReference>
<name>A0A7W3QNN5_ACTNM</name>
<keyword evidence="3" id="KW-0804">Transcription</keyword>
<evidence type="ECO:0000256" key="3">
    <source>
        <dbReference type="ARBA" id="ARBA00023163"/>
    </source>
</evidence>
<dbReference type="PROSITE" id="PS50977">
    <property type="entry name" value="HTH_TETR_2"/>
    <property type="match status" value="1"/>
</dbReference>
<evidence type="ECO:0000256" key="1">
    <source>
        <dbReference type="ARBA" id="ARBA00023015"/>
    </source>
</evidence>
<evidence type="ECO:0000256" key="4">
    <source>
        <dbReference type="PROSITE-ProRule" id="PRU00335"/>
    </source>
</evidence>
<dbReference type="PRINTS" id="PR00455">
    <property type="entry name" value="HTHTETR"/>
</dbReference>
<organism evidence="6 7">
    <name type="scientific">Actinomadura namibiensis</name>
    <dbReference type="NCBI Taxonomy" id="182080"/>
    <lineage>
        <taxon>Bacteria</taxon>
        <taxon>Bacillati</taxon>
        <taxon>Actinomycetota</taxon>
        <taxon>Actinomycetes</taxon>
        <taxon>Streptosporangiales</taxon>
        <taxon>Thermomonosporaceae</taxon>
        <taxon>Actinomadura</taxon>
    </lineage>
</organism>
<dbReference type="RefSeq" id="WP_182845910.1">
    <property type="nucleotide sequence ID" value="NZ_BAAALP010000107.1"/>
</dbReference>
<evidence type="ECO:0000256" key="2">
    <source>
        <dbReference type="ARBA" id="ARBA00023125"/>
    </source>
</evidence>
<evidence type="ECO:0000313" key="7">
    <source>
        <dbReference type="Proteomes" id="UP000572680"/>
    </source>
</evidence>
<comment type="caution">
    <text evidence="6">The sequence shown here is derived from an EMBL/GenBank/DDBJ whole genome shotgun (WGS) entry which is preliminary data.</text>
</comment>
<feature type="DNA-binding region" description="H-T-H motif" evidence="4">
    <location>
        <begin position="36"/>
        <end position="55"/>
    </location>
</feature>
<feature type="domain" description="HTH tetR-type" evidence="5">
    <location>
        <begin position="13"/>
        <end position="73"/>
    </location>
</feature>
<evidence type="ECO:0000313" key="6">
    <source>
        <dbReference type="EMBL" id="MBA8953756.1"/>
    </source>
</evidence>
<reference evidence="6 7" key="1">
    <citation type="submission" date="2020-08" db="EMBL/GenBank/DDBJ databases">
        <title>Genomic Encyclopedia of Type Strains, Phase IV (KMG-IV): sequencing the most valuable type-strain genomes for metagenomic binning, comparative biology and taxonomic classification.</title>
        <authorList>
            <person name="Goeker M."/>
        </authorList>
    </citation>
    <scope>NUCLEOTIDE SEQUENCE [LARGE SCALE GENOMIC DNA]</scope>
    <source>
        <strain evidence="6 7">DSM 44197</strain>
    </source>
</reference>
<dbReference type="InterPro" id="IPR001647">
    <property type="entry name" value="HTH_TetR"/>
</dbReference>
<evidence type="ECO:0000259" key="5">
    <source>
        <dbReference type="PROSITE" id="PS50977"/>
    </source>
</evidence>
<dbReference type="PANTHER" id="PTHR30055:SF234">
    <property type="entry name" value="HTH-TYPE TRANSCRIPTIONAL REGULATOR BETI"/>
    <property type="match status" value="1"/>
</dbReference>
<dbReference type="InterPro" id="IPR009057">
    <property type="entry name" value="Homeodomain-like_sf"/>
</dbReference>
<dbReference type="GO" id="GO:0000976">
    <property type="term" value="F:transcription cis-regulatory region binding"/>
    <property type="evidence" value="ECO:0007669"/>
    <property type="project" value="TreeGrafter"/>
</dbReference>
<keyword evidence="2 4" id="KW-0238">DNA-binding</keyword>
<dbReference type="SUPFAM" id="SSF48498">
    <property type="entry name" value="Tetracyclin repressor-like, C-terminal domain"/>
    <property type="match status" value="1"/>
</dbReference>
<dbReference type="Pfam" id="PF00440">
    <property type="entry name" value="TetR_N"/>
    <property type="match status" value="1"/>
</dbReference>
<dbReference type="GO" id="GO:0003700">
    <property type="term" value="F:DNA-binding transcription factor activity"/>
    <property type="evidence" value="ECO:0007669"/>
    <property type="project" value="TreeGrafter"/>
</dbReference>
<protein>
    <submittedName>
        <fullName evidence="6">AcrR family transcriptional regulator</fullName>
    </submittedName>
</protein>
<dbReference type="AlphaFoldDB" id="A0A7W3QNN5"/>
<dbReference type="SUPFAM" id="SSF46689">
    <property type="entry name" value="Homeodomain-like"/>
    <property type="match status" value="1"/>
</dbReference>
<sequence>MSAETTRPAGDLSPSARRILHAAARLFALQGYSATSTRDIAAAVGVRQPALYKHFPSKDAILSALVDAAVGPALAAARDLESRPGRAAAHLYRWLGDYLARLEDSPYLLVSILVTPELGQDRFAAERRALDRLEQVTTDLVARGQAEGDLRPLDPRSGARMVLALFDALALPETAVAAREIADFALHGLLADPARLDDLRREAAAPLPPG</sequence>
<keyword evidence="1" id="KW-0805">Transcription regulation</keyword>
<gene>
    <name evidence="6" type="ORF">HNR61_005409</name>
</gene>
<dbReference type="EMBL" id="JACJIA010000007">
    <property type="protein sequence ID" value="MBA8953756.1"/>
    <property type="molecule type" value="Genomic_DNA"/>
</dbReference>
<dbReference type="Gene3D" id="1.10.357.10">
    <property type="entry name" value="Tetracycline Repressor, domain 2"/>
    <property type="match status" value="1"/>
</dbReference>
<dbReference type="Proteomes" id="UP000572680">
    <property type="component" value="Unassembled WGS sequence"/>
</dbReference>